<feature type="compositionally biased region" description="Low complexity" evidence="1">
    <location>
        <begin position="1347"/>
        <end position="1370"/>
    </location>
</feature>
<feature type="compositionally biased region" description="Polar residues" evidence="1">
    <location>
        <begin position="945"/>
        <end position="955"/>
    </location>
</feature>
<feature type="compositionally biased region" description="Low complexity" evidence="1">
    <location>
        <begin position="842"/>
        <end position="860"/>
    </location>
</feature>
<evidence type="ECO:0000313" key="3">
    <source>
        <dbReference type="Proteomes" id="UP000236291"/>
    </source>
</evidence>
<feature type="compositionally biased region" description="Low complexity" evidence="1">
    <location>
        <begin position="725"/>
        <end position="736"/>
    </location>
</feature>
<feature type="compositionally biased region" description="Low complexity" evidence="1">
    <location>
        <begin position="87"/>
        <end position="107"/>
    </location>
</feature>
<evidence type="ECO:0000256" key="1">
    <source>
        <dbReference type="SAM" id="MobiDB-lite"/>
    </source>
</evidence>
<feature type="compositionally biased region" description="Polar residues" evidence="1">
    <location>
        <begin position="1150"/>
        <end position="1167"/>
    </location>
</feature>
<gene>
    <name evidence="2" type="ORF">L195_g003310</name>
</gene>
<comment type="caution">
    <text evidence="2">The sequence shown here is derived from an EMBL/GenBank/DDBJ whole genome shotgun (WGS) entry which is preliminary data.</text>
</comment>
<reference evidence="2 3" key="1">
    <citation type="journal article" date="2014" name="Am. J. Bot.">
        <title>Genome assembly and annotation for red clover (Trifolium pratense; Fabaceae).</title>
        <authorList>
            <person name="Istvanek J."/>
            <person name="Jaros M."/>
            <person name="Krenek A."/>
            <person name="Repkova J."/>
        </authorList>
    </citation>
    <scope>NUCLEOTIDE SEQUENCE [LARGE SCALE GENOMIC DNA]</scope>
    <source>
        <strain evidence="3">cv. Tatra</strain>
        <tissue evidence="2">Young leaves</tissue>
    </source>
</reference>
<name>A0A2K3NUY4_TRIPR</name>
<feature type="compositionally biased region" description="Low complexity" evidence="1">
    <location>
        <begin position="1253"/>
        <end position="1266"/>
    </location>
</feature>
<feature type="compositionally biased region" description="Low complexity" evidence="1">
    <location>
        <begin position="233"/>
        <end position="243"/>
    </location>
</feature>
<feature type="compositionally biased region" description="Low complexity" evidence="1">
    <location>
        <begin position="1423"/>
        <end position="1432"/>
    </location>
</feature>
<feature type="region of interest" description="Disordered" evidence="1">
    <location>
        <begin position="1147"/>
        <end position="1167"/>
    </location>
</feature>
<feature type="compositionally biased region" description="Basic residues" evidence="1">
    <location>
        <begin position="463"/>
        <end position="475"/>
    </location>
</feature>
<feature type="compositionally biased region" description="Low complexity" evidence="1">
    <location>
        <begin position="8"/>
        <end position="23"/>
    </location>
</feature>
<dbReference type="STRING" id="57577.A0A2K3NUY4"/>
<feature type="compositionally biased region" description="Polar residues" evidence="1">
    <location>
        <begin position="1196"/>
        <end position="1208"/>
    </location>
</feature>
<feature type="compositionally biased region" description="Polar residues" evidence="1">
    <location>
        <begin position="253"/>
        <end position="274"/>
    </location>
</feature>
<accession>A0A2K3NUY4</accession>
<feature type="compositionally biased region" description="Basic and acidic residues" evidence="1">
    <location>
        <begin position="169"/>
        <end position="182"/>
    </location>
</feature>
<feature type="compositionally biased region" description="Polar residues" evidence="1">
    <location>
        <begin position="1228"/>
        <end position="1247"/>
    </location>
</feature>
<feature type="compositionally biased region" description="Low complexity" evidence="1">
    <location>
        <begin position="183"/>
        <end position="213"/>
    </location>
</feature>
<dbReference type="GO" id="GO:0005634">
    <property type="term" value="C:nucleus"/>
    <property type="evidence" value="ECO:0007669"/>
    <property type="project" value="TreeGrafter"/>
</dbReference>
<protein>
    <submittedName>
        <fullName evidence="2">Protein TIME FOR COFFEE</fullName>
    </submittedName>
</protein>
<feature type="region of interest" description="Disordered" evidence="1">
    <location>
        <begin position="304"/>
        <end position="332"/>
    </location>
</feature>
<dbReference type="EMBL" id="ASHM01001527">
    <property type="protein sequence ID" value="PNY06831.1"/>
    <property type="molecule type" value="Genomic_DNA"/>
</dbReference>
<feature type="compositionally biased region" description="Low complexity" evidence="1">
    <location>
        <begin position="880"/>
        <end position="898"/>
    </location>
</feature>
<dbReference type="PANTHER" id="PTHR34798">
    <property type="entry name" value="PROTEIN TIME FOR COFFEE"/>
    <property type="match status" value="1"/>
</dbReference>
<sequence length="1515" mass="161385">GGGSVRMLPLNNPSTLSSSSSLTNHHRKNFPPAKVFRPTPPTTWKAADEMIGVSIPRKARSASTKRSHECWASSGGGIVAEQNHRQPSSSPVRASAAPPSPSSSNASIRKKMKANGGGSGGGGGTKFRPPKSSSKSSSSVQDEIEIEIAEVLYGMMRQPQSQVPPSKQEMNDSMKMDSRETNNNKSSASDAKSRISSPPQNSSSSATPVSATAPKRKRPRPVKHEDENPAIFSVRSSPVSSISKAESDHPSKIETSSSNSDKNNQGSVPENSANLAPVQASPEPVKLDSNTLVVDGGKVLMEESEKQKDVGLNKEVVVPPVSPKKESSVLQAVDDVREDVKATKANPPTISESENQLKEKFQIDLMAPPPSMRSSPERVVENNSLVVEAEKAKLVMKEDQKSQRMNKDDLVVVETEKVKAKAEENESQKAATVQKERGIDLQLELEKTERVDSNGNGNLLNKKQQHQNVQRHHHQLQQQQQQQTNTEKNVQSNSLPIPMSVPSWPGGLPSMGYMTPLQGVVSMDGTTMPSAAIPPPHLLFNQPRPKKCATHCYIARNILYNQQIARMNPFWPAAAAGSAASLYGAKPGGNLSVIPSTELHGGNVPGRATNSTQDKGHSLAMFPGHIGKDKTSQPSNVDNNSRKQILLQQTLPPGAAPNILVSWTYFHLPLESAASSSSCCSGICSTRICEVFASYKQWTLNQQQAAAAAAAASVRPGSVKSLPVTSNGPPSSTSNSAQPNTSGTGAAAAPPPTMSFTYPNMPGNETQYMAILQNNAYPFPIPAHVGGPPGYRGNPTQAFPFFNGSFYSSQMINPSQIQPQQLPAQSQQSQQGHPNATISTGSSSQKHAQNQQQKANNVNGSNGGGSGSLQGFPVTKNPHQQLILQQQQQQQQQRQQLQSHHTSNAARQVESEMGCEDSPSTADSRLNRATMNIYGQNFAMPPMQTPNFTLMTTAMSGGGSNGNHSEKKQQQQHPGSKAGGETSPAFAMPFASINGATGLDLSSIAHNHSIMQNNHNYHIMAQAHAQAASAHLKKSYNAAEEGKHVVNSSNLEEDRKAISGKNPATVGQSIAFSRSDVGDASMSSLAGNNVIDNSGRSLNLGSASSRASVSVMPAAINTNAAGSQQQMQRNQQQILQLQKQNQFAVAAAASSRNKTPSTSNGSIYSDNLPSTSSISAKYTNAVSPFPQSLVQSSNTVVTQSPQWKNSARTATNTSMSPSTMASPPSLSVKNPPQQQARSQQGHTQISFAANPKSSAPQVQTASSTQSPSPPVMVGSPTNSSMSKNTSSPRTTHSTSTNNKTSQASSLSSQQAKNSPTMPTRKSSPVGGRNVPSILSGPQITPSSNTGSKSQLSQQQQKQQQQQQQQISKQNLQQAQMFFSNPYMHPQVTQSNSPTSTASPVTGYYPQRRGPDQVQRQGSGGTSSNGATANNNSKGSTLNTQGLLLPSQFAAMQPSGNHHQFVPAGFYNVQPVPTAVQVKPAEQKQPADVDAVLCRAPREQDMEEASKIELTMANTR</sequence>
<feature type="compositionally biased region" description="Polar residues" evidence="1">
    <location>
        <begin position="453"/>
        <end position="462"/>
    </location>
</feature>
<feature type="region of interest" description="Disordered" evidence="1">
    <location>
        <begin position="1383"/>
        <end position="1439"/>
    </location>
</feature>
<feature type="non-terminal residue" evidence="2">
    <location>
        <position position="1"/>
    </location>
</feature>
<dbReference type="Proteomes" id="UP000236291">
    <property type="component" value="Unassembled WGS sequence"/>
</dbReference>
<feature type="compositionally biased region" description="Gly residues" evidence="1">
    <location>
        <begin position="115"/>
        <end position="125"/>
    </location>
</feature>
<feature type="compositionally biased region" description="Polar residues" evidence="1">
    <location>
        <begin position="1335"/>
        <end position="1346"/>
    </location>
</feature>
<feature type="region of interest" description="Disordered" evidence="1">
    <location>
        <begin position="445"/>
        <end position="492"/>
    </location>
</feature>
<dbReference type="PANTHER" id="PTHR34798:SF2">
    <property type="entry name" value="PROTEIN TIME FOR COFFEE"/>
    <property type="match status" value="1"/>
</dbReference>
<dbReference type="InterPro" id="IPR039317">
    <property type="entry name" value="TIC"/>
</dbReference>
<feature type="region of interest" description="Disordered" evidence="1">
    <location>
        <begin position="1"/>
        <end position="290"/>
    </location>
</feature>
<feature type="region of interest" description="Disordered" evidence="1">
    <location>
        <begin position="817"/>
        <end position="923"/>
    </location>
</feature>
<feature type="compositionally biased region" description="Low complexity" evidence="1">
    <location>
        <begin position="1284"/>
        <end position="1314"/>
    </location>
</feature>
<proteinExistence type="predicted"/>
<feature type="region of interest" description="Disordered" evidence="1">
    <location>
        <begin position="1196"/>
        <end position="1370"/>
    </location>
</feature>
<dbReference type="GO" id="GO:0042752">
    <property type="term" value="P:regulation of circadian rhythm"/>
    <property type="evidence" value="ECO:0007669"/>
    <property type="project" value="InterPro"/>
</dbReference>
<feature type="region of interest" description="Disordered" evidence="1">
    <location>
        <begin position="944"/>
        <end position="984"/>
    </location>
</feature>
<feature type="compositionally biased region" description="Polar residues" evidence="1">
    <location>
        <begin position="1386"/>
        <end position="1399"/>
    </location>
</feature>
<reference evidence="2 3" key="2">
    <citation type="journal article" date="2017" name="Front. Plant Sci.">
        <title>Gene Classification and Mining of Molecular Markers Useful in Red Clover (Trifolium pratense) Breeding.</title>
        <authorList>
            <person name="Istvanek J."/>
            <person name="Dluhosova J."/>
            <person name="Dluhos P."/>
            <person name="Patkova L."/>
            <person name="Nedelnik J."/>
            <person name="Repkova J."/>
        </authorList>
    </citation>
    <scope>NUCLEOTIDE SEQUENCE [LARGE SCALE GENOMIC DNA]</scope>
    <source>
        <strain evidence="3">cv. Tatra</strain>
        <tissue evidence="2">Young leaves</tissue>
    </source>
</reference>
<feature type="compositionally biased region" description="Low complexity" evidence="1">
    <location>
        <begin position="1209"/>
        <end position="1227"/>
    </location>
</feature>
<evidence type="ECO:0000313" key="2">
    <source>
        <dbReference type="EMBL" id="PNY06831.1"/>
    </source>
</evidence>
<feature type="compositionally biased region" description="Polar residues" evidence="1">
    <location>
        <begin position="832"/>
        <end position="841"/>
    </location>
</feature>
<feature type="compositionally biased region" description="Low complexity" evidence="1">
    <location>
        <begin position="817"/>
        <end position="831"/>
    </location>
</feature>
<organism evidence="2 3">
    <name type="scientific">Trifolium pratense</name>
    <name type="common">Red clover</name>
    <dbReference type="NCBI Taxonomy" id="57577"/>
    <lineage>
        <taxon>Eukaryota</taxon>
        <taxon>Viridiplantae</taxon>
        <taxon>Streptophyta</taxon>
        <taxon>Embryophyta</taxon>
        <taxon>Tracheophyta</taxon>
        <taxon>Spermatophyta</taxon>
        <taxon>Magnoliopsida</taxon>
        <taxon>eudicotyledons</taxon>
        <taxon>Gunneridae</taxon>
        <taxon>Pentapetalae</taxon>
        <taxon>rosids</taxon>
        <taxon>fabids</taxon>
        <taxon>Fabales</taxon>
        <taxon>Fabaceae</taxon>
        <taxon>Papilionoideae</taxon>
        <taxon>50 kb inversion clade</taxon>
        <taxon>NPAAA clade</taxon>
        <taxon>Hologalegina</taxon>
        <taxon>IRL clade</taxon>
        <taxon>Trifolieae</taxon>
        <taxon>Trifolium</taxon>
    </lineage>
</organism>
<feature type="region of interest" description="Disordered" evidence="1">
    <location>
        <begin position="718"/>
        <end position="760"/>
    </location>
</feature>